<evidence type="ECO:0000256" key="4">
    <source>
        <dbReference type="ARBA" id="ARBA00022490"/>
    </source>
</evidence>
<evidence type="ECO:0000256" key="5">
    <source>
        <dbReference type="ARBA" id="ARBA00022598"/>
    </source>
</evidence>
<dbReference type="PANTHER" id="PTHR43311">
    <property type="entry name" value="GLUTAMATE--TRNA LIGASE"/>
    <property type="match status" value="1"/>
</dbReference>
<sequence>MKVKTRFAPSPTGSLHIGSIRTALYAWLFARHYHGKFILRIEDTDSLRSKSISVASILRGLKWLGIDWDEGPYFQTKRLERYKEVIQTMLEQGSAYKCFCSPQKIERERIEQISRGEKPRYSRTCRELKQQKSISEKYVVRFKNPLFGQVTFKDKIRGKITFNNKELDDLVIQRSNKIPTYNFCVVIDDLDMGITHVIRGEDHINNTPRQINILQSLRAKIPVYAHVSMIFDENGKKFSKRNHAMDIIKYYEEGFLPEALLNYIVRLGWSFGNQEIFNVSEMQELFTLDSISKSSSIFNMQKLLWLNRYYLHHLPTKYISKIFENYMSRININIKNGPDLKYLLELFKGRYHTLKELAQSCKYFYEDFESFDKIAADKYLTKNNYDILKNIYKKIKKMSIWKIEELSLIMNSLLIEFNIKIKDINMLLRVVLTGNMYSPNISSVMFLVGKKKILLRLKKAIYFIENENSNKNFSKNEILSI</sequence>
<dbReference type="Gene3D" id="1.10.10.350">
    <property type="match status" value="1"/>
</dbReference>
<reference evidence="13 14" key="1">
    <citation type="submission" date="2018-04" db="EMBL/GenBank/DDBJ databases">
        <title>Genome sequence of Buchnera aphidicola from Melaphis sacchari.</title>
        <authorList>
            <person name="Geib S.M."/>
            <person name="Palmer N.A."/>
            <person name="Sattler S.E."/>
            <person name="Sarath G."/>
        </authorList>
    </citation>
    <scope>NUCLEOTIDE SEQUENCE [LARGE SCALE GENOMIC DNA]</scope>
    <source>
        <strain evidence="13 14">LSU</strain>
    </source>
</reference>
<protein>
    <recommendedName>
        <fullName evidence="10">Glutamate--tRNA ligase</fullName>
        <ecNumber evidence="10">6.1.1.17</ecNumber>
    </recommendedName>
    <alternativeName>
        <fullName evidence="10">Glutamyl-tRNA synthetase</fullName>
        <shortName evidence="10">GluRS</shortName>
    </alternativeName>
</protein>
<comment type="cofactor">
    <cofactor evidence="10">
        <name>Zn(2+)</name>
        <dbReference type="ChEBI" id="CHEBI:29105"/>
    </cofactor>
    <text evidence="10">Binds 1 zinc ion per subunit.</text>
</comment>
<dbReference type="GO" id="GO:0005829">
    <property type="term" value="C:cytosol"/>
    <property type="evidence" value="ECO:0007669"/>
    <property type="project" value="TreeGrafter"/>
</dbReference>
<accession>A0A2U8DGS9</accession>
<dbReference type="GO" id="GO:0000049">
    <property type="term" value="F:tRNA binding"/>
    <property type="evidence" value="ECO:0007669"/>
    <property type="project" value="InterPro"/>
</dbReference>
<evidence type="ECO:0000256" key="2">
    <source>
        <dbReference type="ARBA" id="ARBA00007894"/>
    </source>
</evidence>
<evidence type="ECO:0000313" key="14">
    <source>
        <dbReference type="Proteomes" id="UP000244884"/>
    </source>
</evidence>
<dbReference type="Gene3D" id="3.40.50.620">
    <property type="entry name" value="HUPs"/>
    <property type="match status" value="1"/>
</dbReference>
<dbReference type="GO" id="GO:0004818">
    <property type="term" value="F:glutamate-tRNA ligase activity"/>
    <property type="evidence" value="ECO:0007669"/>
    <property type="project" value="UniProtKB-UniRule"/>
</dbReference>
<evidence type="ECO:0000259" key="11">
    <source>
        <dbReference type="Pfam" id="PF00749"/>
    </source>
</evidence>
<keyword evidence="10" id="KW-0862">Zinc</keyword>
<name>A0A2U8DGS9_9GAMM</name>
<dbReference type="GO" id="GO:0008270">
    <property type="term" value="F:zinc ion binding"/>
    <property type="evidence" value="ECO:0007669"/>
    <property type="project" value="UniProtKB-UniRule"/>
</dbReference>
<dbReference type="InterPro" id="IPR014729">
    <property type="entry name" value="Rossmann-like_a/b/a_fold"/>
</dbReference>
<dbReference type="InterPro" id="IPR000924">
    <property type="entry name" value="Glu/Gln-tRNA-synth"/>
</dbReference>
<keyword evidence="4 10" id="KW-0963">Cytoplasm</keyword>
<dbReference type="InterPro" id="IPR004527">
    <property type="entry name" value="Glu-tRNA-ligase_bac/mito"/>
</dbReference>
<dbReference type="Proteomes" id="UP000244884">
    <property type="component" value="Chromosome"/>
</dbReference>
<dbReference type="InterPro" id="IPR033910">
    <property type="entry name" value="GluRS_core"/>
</dbReference>
<dbReference type="Pfam" id="PF00749">
    <property type="entry name" value="tRNA-synt_1c"/>
    <property type="match status" value="1"/>
</dbReference>
<dbReference type="PANTHER" id="PTHR43311:SF2">
    <property type="entry name" value="GLUTAMATE--TRNA LIGASE, MITOCHONDRIAL-RELATED"/>
    <property type="match status" value="1"/>
</dbReference>
<dbReference type="InterPro" id="IPR020751">
    <property type="entry name" value="aa-tRNA-synth_I_codon-bd_sub2"/>
</dbReference>
<evidence type="ECO:0000256" key="10">
    <source>
        <dbReference type="HAMAP-Rule" id="MF_00022"/>
    </source>
</evidence>
<feature type="domain" description="Glutamyl/glutaminyl-tRNA synthetase class Ib catalytic" evidence="11">
    <location>
        <begin position="2"/>
        <end position="305"/>
    </location>
</feature>
<dbReference type="PRINTS" id="PR00987">
    <property type="entry name" value="TRNASYNTHGLU"/>
</dbReference>
<dbReference type="InterPro" id="IPR049940">
    <property type="entry name" value="GluQ/Sye"/>
</dbReference>
<feature type="binding site" evidence="10">
    <location>
        <position position="98"/>
    </location>
    <ligand>
        <name>Zn(2+)</name>
        <dbReference type="ChEBI" id="CHEBI:29105"/>
    </ligand>
</feature>
<feature type="short sequence motif" description="'HIGH' region" evidence="10">
    <location>
        <begin position="9"/>
        <end position="19"/>
    </location>
</feature>
<feature type="short sequence motif" description="'KMSKS' region" evidence="10">
    <location>
        <begin position="237"/>
        <end position="241"/>
    </location>
</feature>
<dbReference type="Pfam" id="PF19269">
    <property type="entry name" value="Anticodon_2"/>
    <property type="match status" value="1"/>
</dbReference>
<dbReference type="OrthoDB" id="9807503at2"/>
<keyword evidence="8 10" id="KW-0648">Protein biosynthesis</keyword>
<dbReference type="CDD" id="cd00808">
    <property type="entry name" value="GluRS_core"/>
    <property type="match status" value="1"/>
</dbReference>
<feature type="binding site" evidence="10">
    <location>
        <position position="240"/>
    </location>
    <ligand>
        <name>ATP</name>
        <dbReference type="ChEBI" id="CHEBI:30616"/>
    </ligand>
</feature>
<keyword evidence="5 10" id="KW-0436">Ligase</keyword>
<dbReference type="InterPro" id="IPR020058">
    <property type="entry name" value="Glu/Gln-tRNA-synth_Ib_cat-dom"/>
</dbReference>
<gene>
    <name evidence="10" type="primary">gltX</name>
    <name evidence="13" type="ORF">DD681_02700</name>
</gene>
<dbReference type="EC" id="6.1.1.17" evidence="10"/>
<dbReference type="InterPro" id="IPR008925">
    <property type="entry name" value="aa_tRNA-synth_I_cd-bd_sf"/>
</dbReference>
<proteinExistence type="inferred from homology"/>
<keyword evidence="7 10" id="KW-0067">ATP-binding</keyword>
<comment type="subunit">
    <text evidence="3 10">Monomer.</text>
</comment>
<dbReference type="AlphaFoldDB" id="A0A2U8DGS9"/>
<evidence type="ECO:0000256" key="9">
    <source>
        <dbReference type="ARBA" id="ARBA00023146"/>
    </source>
</evidence>
<dbReference type="GO" id="GO:0006424">
    <property type="term" value="P:glutamyl-tRNA aminoacylation"/>
    <property type="evidence" value="ECO:0007669"/>
    <property type="project" value="UniProtKB-UniRule"/>
</dbReference>
<evidence type="ECO:0000256" key="1">
    <source>
        <dbReference type="ARBA" id="ARBA00004496"/>
    </source>
</evidence>
<comment type="similarity">
    <text evidence="2 10">Belongs to the class-I aminoacyl-tRNA synthetase family. Glutamate--tRNA ligase type 1 subfamily.</text>
</comment>
<dbReference type="EMBL" id="CP029161">
    <property type="protein sequence ID" value="AWH90691.1"/>
    <property type="molecule type" value="Genomic_DNA"/>
</dbReference>
<feature type="binding site" evidence="10">
    <location>
        <position position="127"/>
    </location>
    <ligand>
        <name>Zn(2+)</name>
        <dbReference type="ChEBI" id="CHEBI:29105"/>
    </ligand>
</feature>
<evidence type="ECO:0000259" key="12">
    <source>
        <dbReference type="Pfam" id="PF19269"/>
    </source>
</evidence>
<keyword evidence="10" id="KW-0479">Metal-binding</keyword>
<feature type="binding site" evidence="10">
    <location>
        <position position="100"/>
    </location>
    <ligand>
        <name>Zn(2+)</name>
        <dbReference type="ChEBI" id="CHEBI:29105"/>
    </ligand>
</feature>
<dbReference type="InterPro" id="IPR045462">
    <property type="entry name" value="aa-tRNA-synth_I_cd-bd"/>
</dbReference>
<comment type="catalytic activity">
    <reaction evidence="10">
        <text>tRNA(Glu) + L-glutamate + ATP = L-glutamyl-tRNA(Glu) + AMP + diphosphate</text>
        <dbReference type="Rhea" id="RHEA:23540"/>
        <dbReference type="Rhea" id="RHEA-COMP:9663"/>
        <dbReference type="Rhea" id="RHEA-COMP:9680"/>
        <dbReference type="ChEBI" id="CHEBI:29985"/>
        <dbReference type="ChEBI" id="CHEBI:30616"/>
        <dbReference type="ChEBI" id="CHEBI:33019"/>
        <dbReference type="ChEBI" id="CHEBI:78442"/>
        <dbReference type="ChEBI" id="CHEBI:78520"/>
        <dbReference type="ChEBI" id="CHEBI:456215"/>
        <dbReference type="EC" id="6.1.1.17"/>
    </reaction>
</comment>
<evidence type="ECO:0000313" key="13">
    <source>
        <dbReference type="EMBL" id="AWH90691.1"/>
    </source>
</evidence>
<keyword evidence="6 10" id="KW-0547">Nucleotide-binding</keyword>
<evidence type="ECO:0000256" key="7">
    <source>
        <dbReference type="ARBA" id="ARBA00022840"/>
    </source>
</evidence>
<dbReference type="HAMAP" id="MF_00022">
    <property type="entry name" value="Glu_tRNA_synth_type1"/>
    <property type="match status" value="1"/>
</dbReference>
<dbReference type="FunFam" id="3.40.50.620:FF:000007">
    <property type="entry name" value="Glutamate--tRNA ligase"/>
    <property type="match status" value="1"/>
</dbReference>
<comment type="function">
    <text evidence="10">Catalyzes the attachment of glutamate to tRNA(Glu) in a two-step reaction: glutamate is first activated by ATP to form Glu-AMP and then transferred to the acceptor end of tRNA(Glu).</text>
</comment>
<comment type="subcellular location">
    <subcellularLocation>
        <location evidence="1 10">Cytoplasm</location>
    </subcellularLocation>
</comment>
<dbReference type="SUPFAM" id="SSF48163">
    <property type="entry name" value="An anticodon-binding domain of class I aminoacyl-tRNA synthetases"/>
    <property type="match status" value="1"/>
</dbReference>
<organism evidence="13 14">
    <name type="scientific">Buchnera aphidicola</name>
    <name type="common">Melanaphis sacchari</name>
    <dbReference type="NCBI Taxonomy" id="2173854"/>
    <lineage>
        <taxon>Bacteria</taxon>
        <taxon>Pseudomonadati</taxon>
        <taxon>Pseudomonadota</taxon>
        <taxon>Gammaproteobacteria</taxon>
        <taxon>Enterobacterales</taxon>
        <taxon>Erwiniaceae</taxon>
        <taxon>Buchnera</taxon>
    </lineage>
</organism>
<dbReference type="SUPFAM" id="SSF52374">
    <property type="entry name" value="Nucleotidylyl transferase"/>
    <property type="match status" value="1"/>
</dbReference>
<feature type="domain" description="Aminoacyl-tRNA synthetase class I anticodon-binding" evidence="12">
    <location>
        <begin position="327"/>
        <end position="461"/>
    </location>
</feature>
<evidence type="ECO:0000256" key="3">
    <source>
        <dbReference type="ARBA" id="ARBA00011245"/>
    </source>
</evidence>
<evidence type="ECO:0000256" key="6">
    <source>
        <dbReference type="ARBA" id="ARBA00022741"/>
    </source>
</evidence>
<dbReference type="NCBIfam" id="TIGR00464">
    <property type="entry name" value="gltX_bact"/>
    <property type="match status" value="1"/>
</dbReference>
<feature type="binding site" evidence="10">
    <location>
        <position position="125"/>
    </location>
    <ligand>
        <name>Zn(2+)</name>
        <dbReference type="ChEBI" id="CHEBI:29105"/>
    </ligand>
</feature>
<keyword evidence="9 10" id="KW-0030">Aminoacyl-tRNA synthetase</keyword>
<evidence type="ECO:0000256" key="8">
    <source>
        <dbReference type="ARBA" id="ARBA00022917"/>
    </source>
</evidence>
<dbReference type="RefSeq" id="WP_158341466.1">
    <property type="nucleotide sequence ID" value="NZ_CP029161.1"/>
</dbReference>
<dbReference type="GO" id="GO:0005524">
    <property type="term" value="F:ATP binding"/>
    <property type="evidence" value="ECO:0007669"/>
    <property type="project" value="UniProtKB-UniRule"/>
</dbReference>